<evidence type="ECO:0008006" key="3">
    <source>
        <dbReference type="Google" id="ProtNLM"/>
    </source>
</evidence>
<comment type="caution">
    <text evidence="1">The sequence shown here is derived from an EMBL/GenBank/DDBJ whole genome shotgun (WGS) entry which is preliminary data.</text>
</comment>
<reference evidence="1" key="1">
    <citation type="submission" date="2022-12" db="EMBL/GenBank/DDBJ databases">
        <title>New Phytohabitans aurantiacus sp. RD004123 nov., an actinomycete isolated from soil.</title>
        <authorList>
            <person name="Triningsih D.W."/>
            <person name="Harunari E."/>
            <person name="Igarashi Y."/>
        </authorList>
    </citation>
    <scope>NUCLEOTIDE SEQUENCE</scope>
    <source>
        <strain evidence="1">RD004123</strain>
    </source>
</reference>
<evidence type="ECO:0000313" key="1">
    <source>
        <dbReference type="EMBL" id="GLH99348.1"/>
    </source>
</evidence>
<gene>
    <name evidence="1" type="ORF">Pa4123_46230</name>
</gene>
<keyword evidence="2" id="KW-1185">Reference proteome</keyword>
<dbReference type="Proteomes" id="UP001144280">
    <property type="component" value="Unassembled WGS sequence"/>
</dbReference>
<dbReference type="RefSeq" id="WP_281898932.1">
    <property type="nucleotide sequence ID" value="NZ_BSDI01000022.1"/>
</dbReference>
<accession>A0ABQ5QXU0</accession>
<proteinExistence type="predicted"/>
<evidence type="ECO:0000313" key="2">
    <source>
        <dbReference type="Proteomes" id="UP001144280"/>
    </source>
</evidence>
<dbReference type="EMBL" id="BSDI01000022">
    <property type="protein sequence ID" value="GLH99348.1"/>
    <property type="molecule type" value="Genomic_DNA"/>
</dbReference>
<protein>
    <recommendedName>
        <fullName evidence="3">Glyoxalase-like domain-containing protein</fullName>
    </recommendedName>
</protein>
<organism evidence="1 2">
    <name type="scientific">Phytohabitans aurantiacus</name>
    <dbReference type="NCBI Taxonomy" id="3016789"/>
    <lineage>
        <taxon>Bacteria</taxon>
        <taxon>Bacillati</taxon>
        <taxon>Actinomycetota</taxon>
        <taxon>Actinomycetes</taxon>
        <taxon>Micromonosporales</taxon>
        <taxon>Micromonosporaceae</taxon>
    </lineage>
</organism>
<sequence length="50" mass="5489">MFPYEAEGKSAKNRVHLNVRAAPGLQGEEPPMGFGHIVMTDPEGDEFCLD</sequence>
<name>A0ABQ5QXU0_9ACTN</name>